<protein>
    <submittedName>
        <fullName evidence="2">Uncharacterized protein</fullName>
    </submittedName>
</protein>
<evidence type="ECO:0000313" key="2">
    <source>
        <dbReference type="EMBL" id="RJE23690.1"/>
    </source>
</evidence>
<sequence>MSGKYLIFRMSPDPTMGPEDPLIRDRVMKDQDVDFDDFDAGTATTERKKKGADKYYKDIILVLMADFSMGYNPSGLPDYVKGVYPELWDNMFPGSFQHLLVLLFGSLEDFSRCQVKMHRWLDKYGMTGVTKERNHLNMIDESLFGSEIEMLRNLLAPLRGDFTSYAVYWIHVRTSQAEKTCKFLDSSMRVLERFHEDLLASLVVPSEHDPVNSKMTIGTNRDAAMSLRLVRLDGSEYSMKWENYIKEDLDFTSFHQFYKADLCHSRRGKAKELGFLPPGNNKFPDHILEGIAETLPTWSSCKEYQRPILDLIFKTAIWLGLARGYAPLHLFCDMVRHFNFHNPKEVHISGRESFLNHLIRVRVGTSVVRMPPACADPVAPFPYKDREFADRNPAYFRDVARSEEGLADDLARKLTLIDRPRMPSNMPNARLNLPLGTVTDVRNRRITISGPKPRSWEINNTVTGTVAENLETAMADSFSHSIKEDKDNDVESVAVSSARASLIDLQSRFNDGDSVASSSSGSLLELPISANNANSVSSSSSDTSLVELPSQLNDADSVAGSSSSGSLLELQIRAKRASSGTGSSARSSLLGLAIRTENANSVTTSSSTSPIELPTRINDGSSMAASSASGSLLELPIRLKKADSATVSSARSSLLGFPTRTNNADSVAVSSTSASLPELPIYANNADSAAVSSSGSSIIELPTSANDADSVAVSLPSESPIRLPRRAMPMDIPRRRYKNDNDVFKVDMSGYCPW</sequence>
<evidence type="ECO:0000256" key="1">
    <source>
        <dbReference type="SAM" id="MobiDB-lite"/>
    </source>
</evidence>
<gene>
    <name evidence="2" type="ORF">PHISCL_03985</name>
</gene>
<name>A0A3A2ZM75_9EURO</name>
<comment type="caution">
    <text evidence="2">The sequence shown here is derived from an EMBL/GenBank/DDBJ whole genome shotgun (WGS) entry which is preliminary data.</text>
</comment>
<dbReference type="EMBL" id="MVGC01000109">
    <property type="protein sequence ID" value="RJE23690.1"/>
    <property type="molecule type" value="Genomic_DNA"/>
</dbReference>
<dbReference type="Proteomes" id="UP000266188">
    <property type="component" value="Unassembled WGS sequence"/>
</dbReference>
<feature type="region of interest" description="Disordered" evidence="1">
    <location>
        <begin position="601"/>
        <end position="625"/>
    </location>
</feature>
<reference evidence="3" key="1">
    <citation type="submission" date="2017-02" db="EMBL/GenBank/DDBJ databases">
        <authorList>
            <person name="Tafer H."/>
            <person name="Lopandic K."/>
        </authorList>
    </citation>
    <scope>NUCLEOTIDE SEQUENCE [LARGE SCALE GENOMIC DNA]</scope>
    <source>
        <strain evidence="3">CBS 366.77</strain>
    </source>
</reference>
<evidence type="ECO:0000313" key="3">
    <source>
        <dbReference type="Proteomes" id="UP000266188"/>
    </source>
</evidence>
<dbReference type="OrthoDB" id="4183264at2759"/>
<organism evidence="2 3">
    <name type="scientific">Aspergillus sclerotialis</name>
    <dbReference type="NCBI Taxonomy" id="2070753"/>
    <lineage>
        <taxon>Eukaryota</taxon>
        <taxon>Fungi</taxon>
        <taxon>Dikarya</taxon>
        <taxon>Ascomycota</taxon>
        <taxon>Pezizomycotina</taxon>
        <taxon>Eurotiomycetes</taxon>
        <taxon>Eurotiomycetidae</taxon>
        <taxon>Eurotiales</taxon>
        <taxon>Aspergillaceae</taxon>
        <taxon>Aspergillus</taxon>
        <taxon>Aspergillus subgen. Polypaecilum</taxon>
    </lineage>
</organism>
<accession>A0A3A2ZM75</accession>
<keyword evidence="3" id="KW-1185">Reference proteome</keyword>
<proteinExistence type="predicted"/>
<dbReference type="AlphaFoldDB" id="A0A3A2ZM75"/>